<dbReference type="EMBL" id="UHDZ01000001">
    <property type="protein sequence ID" value="SUM67655.1"/>
    <property type="molecule type" value="Genomic_DNA"/>
</dbReference>
<comment type="catalytic activity">
    <reaction evidence="1">
        <text>1-(5-phospho-beta-D-ribosyl)-ATP + diphosphate = 5-phospho-alpha-D-ribose 1-diphosphate + ATP</text>
        <dbReference type="Rhea" id="RHEA:18473"/>
        <dbReference type="ChEBI" id="CHEBI:30616"/>
        <dbReference type="ChEBI" id="CHEBI:33019"/>
        <dbReference type="ChEBI" id="CHEBI:58017"/>
        <dbReference type="ChEBI" id="CHEBI:73183"/>
        <dbReference type="EC" id="2.4.2.17"/>
    </reaction>
</comment>
<evidence type="ECO:0000256" key="8">
    <source>
        <dbReference type="ARBA" id="ARBA00022679"/>
    </source>
</evidence>
<dbReference type="AlphaFoldDB" id="A0A380GYY5"/>
<evidence type="ECO:0000256" key="10">
    <source>
        <dbReference type="ARBA" id="ARBA00024861"/>
    </source>
</evidence>
<evidence type="ECO:0000256" key="9">
    <source>
        <dbReference type="ARBA" id="ARBA00023102"/>
    </source>
</evidence>
<comment type="function">
    <text evidence="10">Catalyzes the condensation of ATP and 5-phosphoribose 1-diphosphate to form N'-(5'-phosphoribosyl)-ATP (PR-ATP). Has a crucial role in the pathway because the rate of histidine biosynthesis seems to be controlled primarily by regulation of HisG enzymatic activity.</text>
</comment>
<keyword evidence="14" id="KW-1185">Reference proteome</keyword>
<dbReference type="InterPro" id="IPR001348">
    <property type="entry name" value="ATP_PRibTrfase_HisG"/>
</dbReference>
<keyword evidence="8 13" id="KW-0808">Transferase</keyword>
<keyword evidence="9" id="KW-0368">Histidine biosynthesis</keyword>
<reference evidence="13 14" key="1">
    <citation type="submission" date="2018-06" db="EMBL/GenBank/DDBJ databases">
        <authorList>
            <consortium name="Pathogen Informatics"/>
            <person name="Doyle S."/>
        </authorList>
    </citation>
    <scope>NUCLEOTIDE SEQUENCE [LARGE SCALE GENOMIC DNA]</scope>
    <source>
        <strain evidence="13 14">NCTC11807</strain>
    </source>
</reference>
<feature type="domain" description="ATP phosphoribosyltransferase catalytic" evidence="12">
    <location>
        <begin position="52"/>
        <end position="116"/>
    </location>
</feature>
<comment type="pathway">
    <text evidence="2">Amino-acid biosynthesis; L-histidine biosynthesis; L-histidine from 5-phospho-alpha-D-ribose 1-diphosphate: step 1/9.</text>
</comment>
<dbReference type="GO" id="GO:0005737">
    <property type="term" value="C:cytoplasm"/>
    <property type="evidence" value="ECO:0007669"/>
    <property type="project" value="InterPro"/>
</dbReference>
<dbReference type="SUPFAM" id="SSF53850">
    <property type="entry name" value="Periplasmic binding protein-like II"/>
    <property type="match status" value="1"/>
</dbReference>
<dbReference type="UniPathway" id="UPA00031">
    <property type="reaction ID" value="UER00006"/>
</dbReference>
<dbReference type="EC" id="2.4.2.17" evidence="4 11"/>
<keyword evidence="6" id="KW-0028">Amino-acid biosynthesis</keyword>
<comment type="subunit">
    <text evidence="3">Heteromultimer composed of HisG and HisZ subunits.</text>
</comment>
<evidence type="ECO:0000256" key="5">
    <source>
        <dbReference type="ARBA" id="ARBA00020998"/>
    </source>
</evidence>
<evidence type="ECO:0000313" key="14">
    <source>
        <dbReference type="Proteomes" id="UP000255425"/>
    </source>
</evidence>
<sequence length="117" mass="13212">MLRVALAKGRLLESFIEYIQQIHQMAIANTLLNRNRQLLLTIDNIEFILVKGSDVSTYVEQGIADVGIVGSDILNEQRFNINKLLDLPFGRCHFALATKPHINHYSKVVTSYVQTAT</sequence>
<evidence type="ECO:0000256" key="4">
    <source>
        <dbReference type="ARBA" id="ARBA00011946"/>
    </source>
</evidence>
<keyword evidence="7 13" id="KW-0328">Glycosyltransferase</keyword>
<evidence type="ECO:0000256" key="1">
    <source>
        <dbReference type="ARBA" id="ARBA00000915"/>
    </source>
</evidence>
<protein>
    <recommendedName>
        <fullName evidence="5 11">ATP phosphoribosyltransferase</fullName>
        <ecNumber evidence="4 11">2.4.2.17</ecNumber>
    </recommendedName>
</protein>
<gene>
    <name evidence="13" type="primary">hisG_1</name>
    <name evidence="13" type="ORF">NCTC11807_00256</name>
</gene>
<evidence type="ECO:0000256" key="7">
    <source>
        <dbReference type="ARBA" id="ARBA00022676"/>
    </source>
</evidence>
<dbReference type="PANTHER" id="PTHR21403">
    <property type="entry name" value="ATP PHOSPHORIBOSYLTRANSFERASE ATP-PRTASE"/>
    <property type="match status" value="1"/>
</dbReference>
<dbReference type="PANTHER" id="PTHR21403:SF8">
    <property type="entry name" value="ATP PHOSPHORIBOSYLTRANSFERASE"/>
    <property type="match status" value="1"/>
</dbReference>
<name>A0A380GYY5_9STAP</name>
<dbReference type="NCBIfam" id="TIGR00070">
    <property type="entry name" value="hisG"/>
    <property type="match status" value="1"/>
</dbReference>
<evidence type="ECO:0000256" key="2">
    <source>
        <dbReference type="ARBA" id="ARBA00004667"/>
    </source>
</evidence>
<dbReference type="Gene3D" id="3.40.190.10">
    <property type="entry name" value="Periplasmic binding protein-like II"/>
    <property type="match status" value="1"/>
</dbReference>
<dbReference type="GO" id="GO:0000105">
    <property type="term" value="P:L-histidine biosynthetic process"/>
    <property type="evidence" value="ECO:0007669"/>
    <property type="project" value="UniProtKB-UniRule"/>
</dbReference>
<evidence type="ECO:0000256" key="11">
    <source>
        <dbReference type="NCBIfam" id="TIGR00070"/>
    </source>
</evidence>
<accession>A0A380GYY5</accession>
<evidence type="ECO:0000256" key="6">
    <source>
        <dbReference type="ARBA" id="ARBA00022605"/>
    </source>
</evidence>
<dbReference type="Pfam" id="PF01634">
    <property type="entry name" value="HisG"/>
    <property type="match status" value="1"/>
</dbReference>
<dbReference type="InterPro" id="IPR013820">
    <property type="entry name" value="ATP_PRibTrfase_cat"/>
</dbReference>
<dbReference type="Proteomes" id="UP000255425">
    <property type="component" value="Unassembled WGS sequence"/>
</dbReference>
<dbReference type="GO" id="GO:0003879">
    <property type="term" value="F:ATP phosphoribosyltransferase activity"/>
    <property type="evidence" value="ECO:0007669"/>
    <property type="project" value="UniProtKB-UniRule"/>
</dbReference>
<organism evidence="13 14">
    <name type="scientific">Staphylococcus saccharolyticus</name>
    <dbReference type="NCBI Taxonomy" id="33028"/>
    <lineage>
        <taxon>Bacteria</taxon>
        <taxon>Bacillati</taxon>
        <taxon>Bacillota</taxon>
        <taxon>Bacilli</taxon>
        <taxon>Bacillales</taxon>
        <taxon>Staphylococcaceae</taxon>
        <taxon>Staphylococcus</taxon>
    </lineage>
</organism>
<evidence type="ECO:0000259" key="12">
    <source>
        <dbReference type="Pfam" id="PF01634"/>
    </source>
</evidence>
<evidence type="ECO:0000256" key="3">
    <source>
        <dbReference type="ARBA" id="ARBA00011496"/>
    </source>
</evidence>
<evidence type="ECO:0000313" key="13">
    <source>
        <dbReference type="EMBL" id="SUM67655.1"/>
    </source>
</evidence>
<proteinExistence type="predicted"/>